<dbReference type="Proteomes" id="UP001058120">
    <property type="component" value="Chromosome"/>
</dbReference>
<gene>
    <name evidence="1" type="ORF">JBF11_01395</name>
</gene>
<evidence type="ECO:0008006" key="3">
    <source>
        <dbReference type="Google" id="ProtNLM"/>
    </source>
</evidence>
<proteinExistence type="predicted"/>
<name>A0ABY5Y3C7_9BACT</name>
<sequence length="52" mass="5510">MEDDQHVLGPIRNLYDLYAKAGPTYGAAFRVEVSDIAGDTVIGAVVLKTGMA</sequence>
<evidence type="ECO:0000313" key="1">
    <source>
        <dbReference type="EMBL" id="UWX06006.1"/>
    </source>
</evidence>
<organism evidence="1 2">
    <name type="scientific">Taurinivorans muris</name>
    <dbReference type="NCBI Taxonomy" id="2787751"/>
    <lineage>
        <taxon>Bacteria</taxon>
        <taxon>Pseudomonadati</taxon>
        <taxon>Thermodesulfobacteriota</taxon>
        <taxon>Desulfovibrionia</taxon>
        <taxon>Desulfovibrionales</taxon>
        <taxon>Desulfovibrionaceae</taxon>
        <taxon>Taurinivorans</taxon>
    </lineage>
</organism>
<accession>A0ABY5Y3C7</accession>
<reference evidence="1" key="1">
    <citation type="submission" date="2020-12" db="EMBL/GenBank/DDBJ databases">
        <title>Taurinivorans muris gen. nov., sp. nov., fundamental and realized metabolic niche of a ubiquitous sulfidogenic bacterium in the murine intestine.</title>
        <authorList>
            <person name="Ye H."/>
            <person name="Hanson B.T."/>
            <person name="Loy A."/>
        </authorList>
    </citation>
    <scope>NUCLEOTIDE SEQUENCE</scope>
    <source>
        <strain evidence="1">LT0009</strain>
    </source>
</reference>
<evidence type="ECO:0000313" key="2">
    <source>
        <dbReference type="Proteomes" id="UP001058120"/>
    </source>
</evidence>
<keyword evidence="2" id="KW-1185">Reference proteome</keyword>
<dbReference type="RefSeq" id="WP_334315602.1">
    <property type="nucleotide sequence ID" value="NZ_CP065938.1"/>
</dbReference>
<protein>
    <recommendedName>
        <fullName evidence="3">GNAT family N-acetyltransferase</fullName>
    </recommendedName>
</protein>
<dbReference type="EMBL" id="CP065938">
    <property type="protein sequence ID" value="UWX06006.1"/>
    <property type="molecule type" value="Genomic_DNA"/>
</dbReference>